<keyword evidence="3" id="KW-0012">Acyltransferase</keyword>
<dbReference type="InterPro" id="IPR053376">
    <property type="entry name" value="Serine_acetyltransferase"/>
</dbReference>
<dbReference type="Proteomes" id="UP001597548">
    <property type="component" value="Unassembled WGS sequence"/>
</dbReference>
<dbReference type="RefSeq" id="WP_317175384.1">
    <property type="nucleotide sequence ID" value="NZ_JADILU010000002.1"/>
</dbReference>
<reference evidence="5" key="1">
    <citation type="journal article" date="2019" name="Int. J. Syst. Evol. Microbiol.">
        <title>The Global Catalogue of Microorganisms (GCM) 10K type strain sequencing project: providing services to taxonomists for standard genome sequencing and annotation.</title>
        <authorList>
            <consortium name="The Broad Institute Genomics Platform"/>
            <consortium name="The Broad Institute Genome Sequencing Center for Infectious Disease"/>
            <person name="Wu L."/>
            <person name="Ma J."/>
        </authorList>
    </citation>
    <scope>NUCLEOTIDE SEQUENCE [LARGE SCALE GENOMIC DNA]</scope>
    <source>
        <strain evidence="5">KCTC 32514</strain>
    </source>
</reference>
<dbReference type="InterPro" id="IPR045304">
    <property type="entry name" value="LbH_SAT"/>
</dbReference>
<keyword evidence="5" id="KW-1185">Reference proteome</keyword>
<protein>
    <submittedName>
        <fullName evidence="4">Serine O-acetyltransferase EpsC</fullName>
    </submittedName>
</protein>
<keyword evidence="2" id="KW-0808">Transferase</keyword>
<dbReference type="InterPro" id="IPR011004">
    <property type="entry name" value="Trimer_LpxA-like_sf"/>
</dbReference>
<dbReference type="PANTHER" id="PTHR42811">
    <property type="entry name" value="SERINE ACETYLTRANSFERASE"/>
    <property type="match status" value="1"/>
</dbReference>
<dbReference type="Gene3D" id="1.10.3130.10">
    <property type="entry name" value="serine acetyltransferase, domain 1"/>
    <property type="match status" value="1"/>
</dbReference>
<dbReference type="EMBL" id="JBHUOS010000016">
    <property type="protein sequence ID" value="MFD2917828.1"/>
    <property type="molecule type" value="Genomic_DNA"/>
</dbReference>
<sequence length="267" mass="29956">MKNNMEQSKLIQAINKQKQEIKVSITLKQESQRFTILLFNALFDQNTKAEKALIELEALFLKIRNIACPEIKDAPCKTWDDFTKNIPDLFCSLKKDATAIFNNDPAAESIEEIYLAYPGFFAISIYRMAREFFKLGLPLIPRLMTEYAHQLTGIDIHPGAQIGNSFFIDHGTGVVIGETTEIHDNVKIYQGVTLGALKVRKQLKNIKRHPTIEKNVVIYANASILGGQTVIGENSIIGGNTWLTASIPKNSKVLHTPELQIITKSDK</sequence>
<dbReference type="CDD" id="cd03354">
    <property type="entry name" value="LbH_SAT"/>
    <property type="match status" value="1"/>
</dbReference>
<dbReference type="SUPFAM" id="SSF51161">
    <property type="entry name" value="Trimeric LpxA-like enzymes"/>
    <property type="match status" value="1"/>
</dbReference>
<gene>
    <name evidence="4" type="primary">epsC</name>
    <name evidence="4" type="ORF">ACFS29_19400</name>
</gene>
<proteinExistence type="predicted"/>
<dbReference type="Gene3D" id="2.160.10.10">
    <property type="entry name" value="Hexapeptide repeat proteins"/>
    <property type="match status" value="1"/>
</dbReference>
<evidence type="ECO:0000313" key="4">
    <source>
        <dbReference type="EMBL" id="MFD2917828.1"/>
    </source>
</evidence>
<comment type="caution">
    <text evidence="4">The sequence shown here is derived from an EMBL/GenBank/DDBJ whole genome shotgun (WGS) entry which is preliminary data.</text>
</comment>
<dbReference type="InterPro" id="IPR042122">
    <property type="entry name" value="Ser_AcTrfase_N_sf"/>
</dbReference>
<accession>A0ABW6A1H5</accession>
<dbReference type="NCBIfam" id="NF041874">
    <property type="entry name" value="EPS_EpsC"/>
    <property type="match status" value="1"/>
</dbReference>
<evidence type="ECO:0000256" key="2">
    <source>
        <dbReference type="ARBA" id="ARBA00022679"/>
    </source>
</evidence>
<evidence type="ECO:0000313" key="5">
    <source>
        <dbReference type="Proteomes" id="UP001597548"/>
    </source>
</evidence>
<organism evidence="4 5">
    <name type="scientific">Psychroserpens luteus</name>
    <dbReference type="NCBI Taxonomy" id="1434066"/>
    <lineage>
        <taxon>Bacteria</taxon>
        <taxon>Pseudomonadati</taxon>
        <taxon>Bacteroidota</taxon>
        <taxon>Flavobacteriia</taxon>
        <taxon>Flavobacteriales</taxon>
        <taxon>Flavobacteriaceae</taxon>
        <taxon>Psychroserpens</taxon>
    </lineage>
</organism>
<evidence type="ECO:0000256" key="3">
    <source>
        <dbReference type="ARBA" id="ARBA00023315"/>
    </source>
</evidence>
<evidence type="ECO:0000256" key="1">
    <source>
        <dbReference type="ARBA" id="ARBA00022605"/>
    </source>
</evidence>
<keyword evidence="1" id="KW-0028">Amino-acid biosynthesis</keyword>
<name>A0ABW6A1H5_9FLAO</name>